<dbReference type="Proteomes" id="UP000793456">
    <property type="component" value="Chromosome XIX"/>
</dbReference>
<evidence type="ECO:0000313" key="1">
    <source>
        <dbReference type="EMBL" id="TMS06960.1"/>
    </source>
</evidence>
<protein>
    <submittedName>
        <fullName evidence="1">Uncharacterized protein</fullName>
    </submittedName>
</protein>
<keyword evidence="2" id="KW-1185">Reference proteome</keyword>
<sequence>MKIAMEERRLLLAQRNLESIRLIAELLARAKALKQQQQAKERAEREEQERQEQSRQKEELARLQQLEACRRKQEEELRRVEVEKERCTGAPAPREGTKGEAALQPVEEGQQ</sequence>
<evidence type="ECO:0000313" key="2">
    <source>
        <dbReference type="Proteomes" id="UP000793456"/>
    </source>
</evidence>
<name>A0ACD3QIF0_LARCR</name>
<comment type="caution">
    <text evidence="1">The sequence shown here is derived from an EMBL/GenBank/DDBJ whole genome shotgun (WGS) entry which is preliminary data.</text>
</comment>
<dbReference type="EMBL" id="CM011692">
    <property type="protein sequence ID" value="TMS06960.1"/>
    <property type="molecule type" value="Genomic_DNA"/>
</dbReference>
<gene>
    <name evidence="1" type="ORF">E3U43_016719</name>
</gene>
<accession>A0ACD3QIF0</accession>
<proteinExistence type="predicted"/>
<reference evidence="1" key="1">
    <citation type="submission" date="2018-11" db="EMBL/GenBank/DDBJ databases">
        <title>The sequence and de novo assembly of Larimichthys crocea genome using PacBio and Hi-C technologies.</title>
        <authorList>
            <person name="Xu P."/>
            <person name="Chen B."/>
            <person name="Zhou Z."/>
            <person name="Ke Q."/>
            <person name="Wu Y."/>
            <person name="Bai H."/>
            <person name="Pu F."/>
        </authorList>
    </citation>
    <scope>NUCLEOTIDE SEQUENCE</scope>
    <source>
        <tissue evidence="1">Muscle</tissue>
    </source>
</reference>
<organism evidence="1 2">
    <name type="scientific">Larimichthys crocea</name>
    <name type="common">Large yellow croaker</name>
    <name type="synonym">Pseudosciaena crocea</name>
    <dbReference type="NCBI Taxonomy" id="215358"/>
    <lineage>
        <taxon>Eukaryota</taxon>
        <taxon>Metazoa</taxon>
        <taxon>Chordata</taxon>
        <taxon>Craniata</taxon>
        <taxon>Vertebrata</taxon>
        <taxon>Euteleostomi</taxon>
        <taxon>Actinopterygii</taxon>
        <taxon>Neopterygii</taxon>
        <taxon>Teleostei</taxon>
        <taxon>Neoteleostei</taxon>
        <taxon>Acanthomorphata</taxon>
        <taxon>Eupercaria</taxon>
        <taxon>Sciaenidae</taxon>
        <taxon>Larimichthys</taxon>
    </lineage>
</organism>